<dbReference type="AlphaFoldDB" id="A0A7W0IEC5"/>
<dbReference type="RefSeq" id="WP_181662892.1">
    <property type="nucleotide sequence ID" value="NZ_JACEHE010000066.1"/>
</dbReference>
<evidence type="ECO:0000256" key="1">
    <source>
        <dbReference type="SAM" id="MobiDB-lite"/>
    </source>
</evidence>
<dbReference type="EMBL" id="JACEHE010000066">
    <property type="protein sequence ID" value="MBA2951981.1"/>
    <property type="molecule type" value="Genomic_DNA"/>
</dbReference>
<accession>A0A7W0IEC5</accession>
<feature type="region of interest" description="Disordered" evidence="1">
    <location>
        <begin position="34"/>
        <end position="53"/>
    </location>
</feature>
<organism evidence="2 3">
    <name type="scientific">Streptomyces himalayensis subsp. himalayensis</name>
    <dbReference type="NCBI Taxonomy" id="2756131"/>
    <lineage>
        <taxon>Bacteria</taxon>
        <taxon>Bacillati</taxon>
        <taxon>Actinomycetota</taxon>
        <taxon>Actinomycetes</taxon>
        <taxon>Kitasatosporales</taxon>
        <taxon>Streptomycetaceae</taxon>
        <taxon>Streptomyces</taxon>
        <taxon>Streptomyces himalayensis</taxon>
    </lineage>
</organism>
<evidence type="ECO:0000313" key="3">
    <source>
        <dbReference type="Proteomes" id="UP000545761"/>
    </source>
</evidence>
<evidence type="ECO:0000313" key="2">
    <source>
        <dbReference type="EMBL" id="MBA2951981.1"/>
    </source>
</evidence>
<sequence>MPEARPVARRVDESAADMGSLVRLGLADEQPVPAPQYEGLFLEPDIPPDDEPA</sequence>
<comment type="caution">
    <text evidence="2">The sequence shown here is derived from an EMBL/GenBank/DDBJ whole genome shotgun (WGS) entry which is preliminary data.</text>
</comment>
<reference evidence="2 3" key="1">
    <citation type="submission" date="2020-07" db="EMBL/GenBank/DDBJ databases">
        <title>Streptomyces isolated from Indian soil.</title>
        <authorList>
            <person name="Mandal S."/>
            <person name="Maiti P.K."/>
        </authorList>
    </citation>
    <scope>NUCLEOTIDE SEQUENCE [LARGE SCALE GENOMIC DNA]</scope>
    <source>
        <strain evidence="2 3">PSKA28</strain>
    </source>
</reference>
<proteinExistence type="predicted"/>
<gene>
    <name evidence="2" type="ORF">H1D24_41130</name>
</gene>
<protein>
    <submittedName>
        <fullName evidence="2">Uncharacterized protein</fullName>
    </submittedName>
</protein>
<name>A0A7W0IEC5_9ACTN</name>
<dbReference type="Proteomes" id="UP000545761">
    <property type="component" value="Unassembled WGS sequence"/>
</dbReference>